<dbReference type="OrthoDB" id="10560713at2759"/>
<keyword evidence="3" id="KW-1185">Reference proteome</keyword>
<protein>
    <submittedName>
        <fullName evidence="2">Acidic leucine-rich nuclear phosphoprotein 32 family member B-like</fullName>
    </submittedName>
</protein>
<name>A0A5B6WQ87_9ROSI</name>
<reference evidence="3" key="1">
    <citation type="journal article" date="2019" name="Plant Biotechnol. J.">
        <title>Genome sequencing of the Australian wild diploid species Gossypium australe highlights disease resistance and delayed gland morphogenesis.</title>
        <authorList>
            <person name="Cai Y."/>
            <person name="Cai X."/>
            <person name="Wang Q."/>
            <person name="Wang P."/>
            <person name="Zhang Y."/>
            <person name="Cai C."/>
            <person name="Xu Y."/>
            <person name="Wang K."/>
            <person name="Zhou Z."/>
            <person name="Wang C."/>
            <person name="Geng S."/>
            <person name="Li B."/>
            <person name="Dong Q."/>
            <person name="Hou Y."/>
            <person name="Wang H."/>
            <person name="Ai P."/>
            <person name="Liu Z."/>
            <person name="Yi F."/>
            <person name="Sun M."/>
            <person name="An G."/>
            <person name="Cheng J."/>
            <person name="Zhang Y."/>
            <person name="Shi Q."/>
            <person name="Xie Y."/>
            <person name="Shi X."/>
            <person name="Chang Y."/>
            <person name="Huang F."/>
            <person name="Chen Y."/>
            <person name="Hong S."/>
            <person name="Mi L."/>
            <person name="Sun Q."/>
            <person name="Zhang L."/>
            <person name="Zhou B."/>
            <person name="Peng R."/>
            <person name="Zhang X."/>
            <person name="Liu F."/>
        </authorList>
    </citation>
    <scope>NUCLEOTIDE SEQUENCE [LARGE SCALE GENOMIC DNA]</scope>
    <source>
        <strain evidence="3">cv. PA1801</strain>
    </source>
</reference>
<feature type="region of interest" description="Disordered" evidence="1">
    <location>
        <begin position="40"/>
        <end position="121"/>
    </location>
</feature>
<evidence type="ECO:0000313" key="3">
    <source>
        <dbReference type="Proteomes" id="UP000325315"/>
    </source>
</evidence>
<accession>A0A5B6WQ87</accession>
<comment type="caution">
    <text evidence="2">The sequence shown here is derived from an EMBL/GenBank/DDBJ whole genome shotgun (WGS) entry which is preliminary data.</text>
</comment>
<feature type="compositionally biased region" description="Basic and acidic residues" evidence="1">
    <location>
        <begin position="83"/>
        <end position="110"/>
    </location>
</feature>
<evidence type="ECO:0000313" key="2">
    <source>
        <dbReference type="EMBL" id="KAA3483185.1"/>
    </source>
</evidence>
<feature type="compositionally biased region" description="Polar residues" evidence="1">
    <location>
        <begin position="47"/>
        <end position="56"/>
    </location>
</feature>
<organism evidence="2 3">
    <name type="scientific">Gossypium australe</name>
    <dbReference type="NCBI Taxonomy" id="47621"/>
    <lineage>
        <taxon>Eukaryota</taxon>
        <taxon>Viridiplantae</taxon>
        <taxon>Streptophyta</taxon>
        <taxon>Embryophyta</taxon>
        <taxon>Tracheophyta</taxon>
        <taxon>Spermatophyta</taxon>
        <taxon>Magnoliopsida</taxon>
        <taxon>eudicotyledons</taxon>
        <taxon>Gunneridae</taxon>
        <taxon>Pentapetalae</taxon>
        <taxon>rosids</taxon>
        <taxon>malvids</taxon>
        <taxon>Malvales</taxon>
        <taxon>Malvaceae</taxon>
        <taxon>Malvoideae</taxon>
        <taxon>Gossypium</taxon>
    </lineage>
</organism>
<evidence type="ECO:0000256" key="1">
    <source>
        <dbReference type="SAM" id="MobiDB-lite"/>
    </source>
</evidence>
<sequence>MQSKRMRVKQVQFECTNTTKTLTKLEDQMSQLMSMMEDIKRPIRTGIPSNTENNPWTERKEHMKTIALRSSKVLSSPNNPTQKENKEDTDYFREEDPQKADDEPEPEKVAEPVAELEDEPIKEVALIKVPFPSRSEEKRKRDEVELEN</sequence>
<feature type="compositionally biased region" description="Polar residues" evidence="1">
    <location>
        <begin position="72"/>
        <end position="82"/>
    </location>
</feature>
<dbReference type="Proteomes" id="UP000325315">
    <property type="component" value="Unassembled WGS sequence"/>
</dbReference>
<proteinExistence type="predicted"/>
<dbReference type="AlphaFoldDB" id="A0A5B6WQ87"/>
<dbReference type="EMBL" id="SMMG02000002">
    <property type="protein sequence ID" value="KAA3483185.1"/>
    <property type="molecule type" value="Genomic_DNA"/>
</dbReference>
<gene>
    <name evidence="2" type="ORF">EPI10_005377</name>
</gene>